<proteinExistence type="predicted"/>
<evidence type="ECO:0000256" key="1">
    <source>
        <dbReference type="SAM" id="MobiDB-lite"/>
    </source>
</evidence>
<organism evidence="2 3">
    <name type="scientific">Nitrospira lenta</name>
    <dbReference type="NCBI Taxonomy" id="1436998"/>
    <lineage>
        <taxon>Bacteria</taxon>
        <taxon>Pseudomonadati</taxon>
        <taxon>Nitrospirota</taxon>
        <taxon>Nitrospiria</taxon>
        <taxon>Nitrospirales</taxon>
        <taxon>Nitrospiraceae</taxon>
        <taxon>Nitrospira</taxon>
    </lineage>
</organism>
<dbReference type="SUPFAM" id="SSF48371">
    <property type="entry name" value="ARM repeat"/>
    <property type="match status" value="1"/>
</dbReference>
<dbReference type="RefSeq" id="WP_121990963.1">
    <property type="nucleotide sequence ID" value="NZ_OUNR01000022.1"/>
</dbReference>
<sequence length="599" mass="66083">MSDLKTAQEMMAAAVAAKGTEDPEIASVKRVLKLLDKTAKSNRTYGATNPVAMKFSQQLFEELSSHLSTYAKLTFLVTRAELLCKDEVVYQAEKEGGSENLAFKLYADGIRELVLHQDLTQEDLSFFLEALWASQDQENDDDIVTRLWQKNMPALTLVTAEEIAKASGGSDAFLKLNPLTTSDSTLRELLDQERKKHHAQSESSDTQTAAQQKARFQSGLVGYEVTEEELVALAKEIEMESQQDSTTYILDVLTAILASEQSPALLTKLFSLWSHVITALFHAGKWAVLESVLSILHETEAVRPDIAEDHKQQLATLLTGLGKPEHIKAIEAYLNRTPNPDTEGLSTVLLLMGPDAVSLLCSLMANLEHPTHQAIVAETLHTLAQDHPEPLIRGLTDRRPVYVRNLLAIVAKWNNPVFAEAVEKLVRYPDAQVRKEAIRVFGLLTPTGNGARLILCLSDTEDSVRIAALKLLATGRYTAPFPQWTPMLSGDTFLERSLSEKRGLYQAIRATCGDAAIPYWESLFMEWAWTNRKKKEECAVLAAEALGKLATPAAIATLELGKNKGSAAVRQACTMALTQLQKQSKTSTPPPALHEDARE</sequence>
<name>A0A330LAI0_9BACT</name>
<dbReference type="InParanoid" id="A0A330LAI0"/>
<reference evidence="3" key="1">
    <citation type="submission" date="2018-04" db="EMBL/GenBank/DDBJ databases">
        <authorList>
            <person name="Lucker S."/>
            <person name="Sakoula D."/>
        </authorList>
    </citation>
    <scope>NUCLEOTIDE SEQUENCE [LARGE SCALE GENOMIC DNA]</scope>
</reference>
<keyword evidence="3" id="KW-1185">Reference proteome</keyword>
<feature type="region of interest" description="Disordered" evidence="1">
    <location>
        <begin position="580"/>
        <end position="599"/>
    </location>
</feature>
<feature type="region of interest" description="Disordered" evidence="1">
    <location>
        <begin position="191"/>
        <end position="211"/>
    </location>
</feature>
<dbReference type="InterPro" id="IPR011989">
    <property type="entry name" value="ARM-like"/>
</dbReference>
<gene>
    <name evidence="2" type="ORF">NITLEN_90110</name>
</gene>
<evidence type="ECO:0000313" key="3">
    <source>
        <dbReference type="Proteomes" id="UP000248168"/>
    </source>
</evidence>
<dbReference type="OrthoDB" id="9766168at2"/>
<dbReference type="AlphaFoldDB" id="A0A330LAI0"/>
<accession>A0A330LAI0</accession>
<feature type="compositionally biased region" description="Polar residues" evidence="1">
    <location>
        <begin position="201"/>
        <end position="211"/>
    </location>
</feature>
<evidence type="ECO:0008006" key="4">
    <source>
        <dbReference type="Google" id="ProtNLM"/>
    </source>
</evidence>
<evidence type="ECO:0000313" key="2">
    <source>
        <dbReference type="EMBL" id="SPP66855.1"/>
    </source>
</evidence>
<dbReference type="Gene3D" id="1.25.10.10">
    <property type="entry name" value="Leucine-rich Repeat Variant"/>
    <property type="match status" value="1"/>
</dbReference>
<dbReference type="EMBL" id="OUNR01000022">
    <property type="protein sequence ID" value="SPP66855.1"/>
    <property type="molecule type" value="Genomic_DNA"/>
</dbReference>
<dbReference type="InterPro" id="IPR016024">
    <property type="entry name" value="ARM-type_fold"/>
</dbReference>
<protein>
    <recommendedName>
        <fullName evidence="4">HEAT repeat domain-containing protein</fullName>
    </recommendedName>
</protein>
<dbReference type="Proteomes" id="UP000248168">
    <property type="component" value="Unassembled WGS sequence"/>
</dbReference>